<evidence type="ECO:0000313" key="5">
    <source>
        <dbReference type="Proteomes" id="UP000194422"/>
    </source>
</evidence>
<sequence>MKRMHTKITRFISLSTSILMFSFLLWIPLAIISLIFSLETLQVIVSIGHILHMLLLWIFLALNSRFVYNIPFRRTSYVFAMPRVNELIRSKQGFYAHPPKKGNKTENTNSQAIDVTKR</sequence>
<proteinExistence type="predicted"/>
<evidence type="ECO:0000256" key="1">
    <source>
        <dbReference type="SAM" id="MobiDB-lite"/>
    </source>
</evidence>
<dbReference type="RefSeq" id="WP_000827108.1">
    <property type="nucleotide sequence ID" value="NZ_CP040879.1"/>
</dbReference>
<keyword evidence="2" id="KW-1133">Transmembrane helix</keyword>
<reference evidence="4 5" key="1">
    <citation type="submission" date="2017-04" db="EMBL/GenBank/DDBJ databases">
        <authorList>
            <person name="Criscuolo A."/>
        </authorList>
    </citation>
    <scope>NUCLEOTIDE SEQUENCE [LARGE SCALE GENOMIC DNA]</scope>
    <source>
        <strain evidence="4">16-00174</strain>
    </source>
</reference>
<feature type="transmembrane region" description="Helical" evidence="2">
    <location>
        <begin position="12"/>
        <end position="37"/>
    </location>
</feature>
<feature type="region of interest" description="Disordered" evidence="1">
    <location>
        <begin position="94"/>
        <end position="118"/>
    </location>
</feature>
<dbReference type="Proteomes" id="UP000194422">
    <property type="component" value="Unassembled WGS sequence"/>
</dbReference>
<protein>
    <submittedName>
        <fullName evidence="4">Uncharacterized protein</fullName>
    </submittedName>
</protein>
<organism evidence="4 5">
    <name type="scientific">Bacillus paranthracis</name>
    <dbReference type="NCBI Taxonomy" id="2026186"/>
    <lineage>
        <taxon>Bacteria</taxon>
        <taxon>Bacillati</taxon>
        <taxon>Bacillota</taxon>
        <taxon>Bacilli</taxon>
        <taxon>Bacillales</taxon>
        <taxon>Bacillaceae</taxon>
        <taxon>Bacillus</taxon>
        <taxon>Bacillus cereus group</taxon>
    </lineage>
</organism>
<feature type="transmembrane region" description="Helical" evidence="2">
    <location>
        <begin position="43"/>
        <end position="64"/>
    </location>
</feature>
<dbReference type="EMBL" id="FWYW01000030">
    <property type="protein sequence ID" value="SMD60950.1"/>
    <property type="molecule type" value="Genomic_DNA"/>
</dbReference>
<keyword evidence="2" id="KW-0812">Transmembrane</keyword>
<comment type="caution">
    <text evidence="4">The sequence shown here is derived from an EMBL/GenBank/DDBJ whole genome shotgun (WGS) entry which is preliminary data.</text>
</comment>
<feature type="compositionally biased region" description="Polar residues" evidence="1">
    <location>
        <begin position="105"/>
        <end position="118"/>
    </location>
</feature>
<gene>
    <name evidence="4" type="ORF">BACERE00174_00297</name>
    <name evidence="3" type="ORF">P6U22_24605</name>
</gene>
<evidence type="ECO:0000256" key="2">
    <source>
        <dbReference type="SAM" id="Phobius"/>
    </source>
</evidence>
<dbReference type="EMBL" id="JARPRV010000024">
    <property type="protein sequence ID" value="MDG0944323.1"/>
    <property type="molecule type" value="Genomic_DNA"/>
</dbReference>
<keyword evidence="2" id="KW-0472">Membrane</keyword>
<accession>A0A7D8H8E5</accession>
<keyword evidence="6" id="KW-1185">Reference proteome</keyword>
<dbReference type="AlphaFoldDB" id="A0A7D8H8E5"/>
<evidence type="ECO:0000313" key="6">
    <source>
        <dbReference type="Proteomes" id="UP001221338"/>
    </source>
</evidence>
<dbReference type="Proteomes" id="UP001221338">
    <property type="component" value="Unassembled WGS sequence"/>
</dbReference>
<name>A0A7D8H8E5_9BACI</name>
<evidence type="ECO:0000313" key="4">
    <source>
        <dbReference type="EMBL" id="SMD60950.1"/>
    </source>
</evidence>
<reference evidence="3 6" key="2">
    <citation type="submission" date="2023-03" db="EMBL/GenBank/DDBJ databases">
        <title>Genetic diversity of Bacillus cereus sensu lato isolates from Slovenia.</title>
        <authorList>
            <person name="Abdelli M."/>
        </authorList>
    </citation>
    <scope>NUCLEOTIDE SEQUENCE [LARGE SCALE GENOMIC DNA]</scope>
    <source>
        <strain evidence="3 6">SIBC61B</strain>
    </source>
</reference>
<evidence type="ECO:0000313" key="3">
    <source>
        <dbReference type="EMBL" id="MDG0944323.1"/>
    </source>
</evidence>